<dbReference type="InterPro" id="IPR035979">
    <property type="entry name" value="RBD_domain_sf"/>
</dbReference>
<comment type="caution">
    <text evidence="4">The sequence shown here is derived from an EMBL/GenBank/DDBJ whole genome shotgun (WGS) entry which is preliminary data.</text>
</comment>
<dbReference type="InterPro" id="IPR052462">
    <property type="entry name" value="SLIRP/GR-RBP-like"/>
</dbReference>
<evidence type="ECO:0000259" key="3">
    <source>
        <dbReference type="PROSITE" id="PS50102"/>
    </source>
</evidence>
<dbReference type="AlphaFoldDB" id="A0A2H0BV75"/>
<evidence type="ECO:0000256" key="1">
    <source>
        <dbReference type="ARBA" id="ARBA00022884"/>
    </source>
</evidence>
<proteinExistence type="predicted"/>
<feature type="compositionally biased region" description="Basic and acidic residues" evidence="2">
    <location>
        <begin position="98"/>
        <end position="119"/>
    </location>
</feature>
<feature type="domain" description="RRM" evidence="3">
    <location>
        <begin position="3"/>
        <end position="81"/>
    </location>
</feature>
<dbReference type="SMART" id="SM00360">
    <property type="entry name" value="RRM"/>
    <property type="match status" value="1"/>
</dbReference>
<dbReference type="SUPFAM" id="SSF54928">
    <property type="entry name" value="RNA-binding domain, RBD"/>
    <property type="match status" value="1"/>
</dbReference>
<gene>
    <name evidence="4" type="ORF">COW99_03560</name>
</gene>
<dbReference type="GO" id="GO:0003723">
    <property type="term" value="F:RNA binding"/>
    <property type="evidence" value="ECO:0007669"/>
    <property type="project" value="UniProtKB-KW"/>
</dbReference>
<protein>
    <submittedName>
        <fullName evidence="4">RNA-binding protein</fullName>
    </submittedName>
</protein>
<feature type="region of interest" description="Disordered" evidence="2">
    <location>
        <begin position="72"/>
        <end position="119"/>
    </location>
</feature>
<sequence length="119" mass="12833">MAMKLFVGGLSWDTNDDTLKQFFVKVGPVASASVITDRYTGKSRGFGFVEMENDADAKKAIEELNGKELDGRAINVNEAKPREPRNDSFNRGGGGGGGRDDRRGGGGGGRDSRDRRSSY</sequence>
<name>A0A2H0BV75_9BACT</name>
<dbReference type="Pfam" id="PF00076">
    <property type="entry name" value="RRM_1"/>
    <property type="match status" value="1"/>
</dbReference>
<dbReference type="InterPro" id="IPR048289">
    <property type="entry name" value="RRM2_NsCP33-like"/>
</dbReference>
<keyword evidence="1" id="KW-0694">RNA-binding</keyword>
<evidence type="ECO:0000313" key="5">
    <source>
        <dbReference type="Proteomes" id="UP000231246"/>
    </source>
</evidence>
<organism evidence="4 5">
    <name type="scientific">Candidatus Roizmanbacteria bacterium CG22_combo_CG10-13_8_21_14_all_38_20</name>
    <dbReference type="NCBI Taxonomy" id="1974862"/>
    <lineage>
        <taxon>Bacteria</taxon>
        <taxon>Candidatus Roizmaniibacteriota</taxon>
    </lineage>
</organism>
<accession>A0A2H0BV75</accession>
<dbReference type="Proteomes" id="UP000231246">
    <property type="component" value="Unassembled WGS sequence"/>
</dbReference>
<dbReference type="InterPro" id="IPR000504">
    <property type="entry name" value="RRM_dom"/>
</dbReference>
<reference evidence="4 5" key="1">
    <citation type="submission" date="2017-09" db="EMBL/GenBank/DDBJ databases">
        <title>Depth-based differentiation of microbial function through sediment-hosted aquifers and enrichment of novel symbionts in the deep terrestrial subsurface.</title>
        <authorList>
            <person name="Probst A.J."/>
            <person name="Ladd B."/>
            <person name="Jarett J.K."/>
            <person name="Geller-Mcgrath D.E."/>
            <person name="Sieber C.M."/>
            <person name="Emerson J.B."/>
            <person name="Anantharaman K."/>
            <person name="Thomas B.C."/>
            <person name="Malmstrom R."/>
            <person name="Stieglmeier M."/>
            <person name="Klingl A."/>
            <person name="Woyke T."/>
            <person name="Ryan C.M."/>
            <person name="Banfield J.F."/>
        </authorList>
    </citation>
    <scope>NUCLEOTIDE SEQUENCE [LARGE SCALE GENOMIC DNA]</scope>
    <source>
        <strain evidence="4">CG22_combo_CG10-13_8_21_14_all_38_20</strain>
    </source>
</reference>
<dbReference type="EMBL" id="PCTA01000023">
    <property type="protein sequence ID" value="PIP61575.1"/>
    <property type="molecule type" value="Genomic_DNA"/>
</dbReference>
<dbReference type="PANTHER" id="PTHR48027">
    <property type="entry name" value="HETEROGENEOUS NUCLEAR RIBONUCLEOPROTEIN 87F-RELATED"/>
    <property type="match status" value="1"/>
</dbReference>
<dbReference type="InterPro" id="IPR012677">
    <property type="entry name" value="Nucleotide-bd_a/b_plait_sf"/>
</dbReference>
<dbReference type="Gene3D" id="3.30.70.330">
    <property type="match status" value="1"/>
</dbReference>
<feature type="compositionally biased region" description="Basic and acidic residues" evidence="2">
    <location>
        <begin position="79"/>
        <end position="88"/>
    </location>
</feature>
<evidence type="ECO:0000313" key="4">
    <source>
        <dbReference type="EMBL" id="PIP61575.1"/>
    </source>
</evidence>
<dbReference type="PROSITE" id="PS50102">
    <property type="entry name" value="RRM"/>
    <property type="match status" value="1"/>
</dbReference>
<evidence type="ECO:0000256" key="2">
    <source>
        <dbReference type="SAM" id="MobiDB-lite"/>
    </source>
</evidence>
<dbReference type="CDD" id="cd21608">
    <property type="entry name" value="RRM2_NsCP33_like"/>
    <property type="match status" value="1"/>
</dbReference>